<name>A0A1E8FJA8_9ALTE</name>
<evidence type="ECO:0000259" key="9">
    <source>
        <dbReference type="Pfam" id="PF07662"/>
    </source>
</evidence>
<evidence type="ECO:0000256" key="3">
    <source>
        <dbReference type="ARBA" id="ARBA00022475"/>
    </source>
</evidence>
<evidence type="ECO:0000313" key="11">
    <source>
        <dbReference type="EMBL" id="OFI36021.1"/>
    </source>
</evidence>
<dbReference type="InterPro" id="IPR011657">
    <property type="entry name" value="CNT_C_dom"/>
</dbReference>
<dbReference type="STRING" id="1856405.BFC17_10105"/>
<dbReference type="PANTHER" id="PTHR10590">
    <property type="entry name" value="SODIUM/NUCLEOSIDE COTRANSPORTER"/>
    <property type="match status" value="1"/>
</dbReference>
<evidence type="ECO:0000256" key="1">
    <source>
        <dbReference type="ARBA" id="ARBA00004651"/>
    </source>
</evidence>
<dbReference type="RefSeq" id="WP_070174864.1">
    <property type="nucleotide sequence ID" value="NZ_BMJR01000004.1"/>
</dbReference>
<feature type="transmembrane region" description="Helical" evidence="7">
    <location>
        <begin position="386"/>
        <end position="408"/>
    </location>
</feature>
<feature type="transmembrane region" description="Helical" evidence="7">
    <location>
        <begin position="85"/>
        <end position="112"/>
    </location>
</feature>
<keyword evidence="6 7" id="KW-0472">Membrane</keyword>
<evidence type="ECO:0000256" key="6">
    <source>
        <dbReference type="ARBA" id="ARBA00023136"/>
    </source>
</evidence>
<keyword evidence="12" id="KW-1185">Reference proteome</keyword>
<dbReference type="Proteomes" id="UP000176037">
    <property type="component" value="Unassembled WGS sequence"/>
</dbReference>
<feature type="domain" description="Nucleoside transporter/FeoB GTPase Gate" evidence="10">
    <location>
        <begin position="92"/>
        <end position="190"/>
    </location>
</feature>
<comment type="similarity">
    <text evidence="2">Belongs to the concentrative nucleoside transporter (CNT) (TC 2.A.41) family.</text>
</comment>
<feature type="domain" description="Concentrative nucleoside transporter C-terminal" evidence="9">
    <location>
        <begin position="195"/>
        <end position="402"/>
    </location>
</feature>
<organism evidence="11 12">
    <name type="scientific">Alteromonas lipolytica</name>
    <dbReference type="NCBI Taxonomy" id="1856405"/>
    <lineage>
        <taxon>Bacteria</taxon>
        <taxon>Pseudomonadati</taxon>
        <taxon>Pseudomonadota</taxon>
        <taxon>Gammaproteobacteria</taxon>
        <taxon>Alteromonadales</taxon>
        <taxon>Alteromonadaceae</taxon>
        <taxon>Alteromonas/Salinimonas group</taxon>
        <taxon>Alteromonas</taxon>
    </lineage>
</organism>
<evidence type="ECO:0000256" key="7">
    <source>
        <dbReference type="SAM" id="Phobius"/>
    </source>
</evidence>
<dbReference type="GO" id="GO:0005337">
    <property type="term" value="F:nucleoside transmembrane transporter activity"/>
    <property type="evidence" value="ECO:0007669"/>
    <property type="project" value="InterPro"/>
</dbReference>
<dbReference type="EMBL" id="MJIC01000004">
    <property type="protein sequence ID" value="OFI36021.1"/>
    <property type="molecule type" value="Genomic_DNA"/>
</dbReference>
<dbReference type="GO" id="GO:0015293">
    <property type="term" value="F:symporter activity"/>
    <property type="evidence" value="ECO:0007669"/>
    <property type="project" value="TreeGrafter"/>
</dbReference>
<feature type="transmembrane region" description="Helical" evidence="7">
    <location>
        <begin position="278"/>
        <end position="304"/>
    </location>
</feature>
<dbReference type="Pfam" id="PF07670">
    <property type="entry name" value="Gate"/>
    <property type="match status" value="1"/>
</dbReference>
<dbReference type="InterPro" id="IPR008276">
    <property type="entry name" value="C_nuclsd_transpt"/>
</dbReference>
<evidence type="ECO:0000256" key="5">
    <source>
        <dbReference type="ARBA" id="ARBA00022989"/>
    </source>
</evidence>
<dbReference type="GO" id="GO:0005886">
    <property type="term" value="C:plasma membrane"/>
    <property type="evidence" value="ECO:0007669"/>
    <property type="project" value="UniProtKB-SubCell"/>
</dbReference>
<keyword evidence="4 7" id="KW-0812">Transmembrane</keyword>
<sequence>MTTIVTLLGSIVLLFVIAWISSANRKAIRLRVVSGAFLLQLAIVAFILFVPAGRQLLLTLAAGVSNVLDYAGQGIQFLFGELTNAQYGFIFAIQVLPIIVFMSALMSLLYYLGIMQRIVRVIGGGLQALLGTSRTESMAATANIFVGNSDVFVLMRPYVRGMTDSELFALMTGGVASIAGGVMLGYAGMGINLEYLLAAAFMSAPGGLLMAKMLYPETAAVNDDAVDDKVLHQHTHSSVIEAITEGAASGLQLALGVGAMLLAFIALIALFNGMMGGLLGWFGIEGITLEWLFGHLFAPFAWLLGVPAEEILPVGNLLGQKLVLNEFVAYVNLAQIQTTLSTHTQLVTVIALAGFANLSSPAVLIGVLGAMLPEKKALIARMCPKVILAGVLANLMSASLAGLCYQLSLLL</sequence>
<keyword evidence="5 7" id="KW-1133">Transmembrane helix</keyword>
<dbReference type="OrthoDB" id="9766455at2"/>
<evidence type="ECO:0000256" key="2">
    <source>
        <dbReference type="ARBA" id="ARBA00009033"/>
    </source>
</evidence>
<comment type="subcellular location">
    <subcellularLocation>
        <location evidence="1">Cell membrane</location>
        <topology evidence="1">Multi-pass membrane protein</topology>
    </subcellularLocation>
</comment>
<dbReference type="AlphaFoldDB" id="A0A1E8FJA8"/>
<feature type="transmembrane region" description="Helical" evidence="7">
    <location>
        <begin position="167"/>
        <end position="188"/>
    </location>
</feature>
<gene>
    <name evidence="11" type="ORF">BFC17_10105</name>
</gene>
<dbReference type="InterPro" id="IPR011642">
    <property type="entry name" value="Gate_dom"/>
</dbReference>
<reference evidence="11 12" key="1">
    <citation type="submission" date="2016-09" db="EMBL/GenBank/DDBJ databases">
        <title>Alteromonas lipolytica, a new species isolated from sea water.</title>
        <authorList>
            <person name="Wu Y.-H."/>
            <person name="Cheng H."/>
            <person name="Xu X.-W."/>
        </authorList>
    </citation>
    <scope>NUCLEOTIDE SEQUENCE [LARGE SCALE GENOMIC DNA]</scope>
    <source>
        <strain evidence="11 12">JW12</strain>
    </source>
</reference>
<feature type="transmembrane region" description="Helical" evidence="7">
    <location>
        <begin position="349"/>
        <end position="374"/>
    </location>
</feature>
<protein>
    <submittedName>
        <fullName evidence="11">Nucleoside transporter NupC</fullName>
    </submittedName>
</protein>
<accession>A0A1E8FJA8</accession>
<proteinExistence type="inferred from homology"/>
<comment type="caution">
    <text evidence="11">The sequence shown here is derived from an EMBL/GenBank/DDBJ whole genome shotgun (WGS) entry which is preliminary data.</text>
</comment>
<feature type="transmembrane region" description="Helical" evidence="7">
    <location>
        <begin position="33"/>
        <end position="50"/>
    </location>
</feature>
<feature type="domain" description="Concentrative nucleoside transporter N-terminal" evidence="8">
    <location>
        <begin position="11"/>
        <end position="82"/>
    </location>
</feature>
<dbReference type="PANTHER" id="PTHR10590:SF4">
    <property type="entry name" value="SOLUTE CARRIER FAMILY 28 MEMBER 3"/>
    <property type="match status" value="1"/>
</dbReference>
<dbReference type="Pfam" id="PF01773">
    <property type="entry name" value="Nucleos_tra2_N"/>
    <property type="match status" value="1"/>
</dbReference>
<evidence type="ECO:0000259" key="10">
    <source>
        <dbReference type="Pfam" id="PF07670"/>
    </source>
</evidence>
<dbReference type="Pfam" id="PF07662">
    <property type="entry name" value="Nucleos_tra2_C"/>
    <property type="match status" value="1"/>
</dbReference>
<dbReference type="InterPro" id="IPR002668">
    <property type="entry name" value="CNT_N_dom"/>
</dbReference>
<evidence type="ECO:0000256" key="4">
    <source>
        <dbReference type="ARBA" id="ARBA00022692"/>
    </source>
</evidence>
<evidence type="ECO:0000259" key="8">
    <source>
        <dbReference type="Pfam" id="PF01773"/>
    </source>
</evidence>
<evidence type="ECO:0000313" key="12">
    <source>
        <dbReference type="Proteomes" id="UP000176037"/>
    </source>
</evidence>
<keyword evidence="3" id="KW-1003">Cell membrane</keyword>